<dbReference type="AlphaFoldDB" id="A0AAV5UQQ8"/>
<evidence type="ECO:0000259" key="6">
    <source>
        <dbReference type="Pfam" id="PF22972"/>
    </source>
</evidence>
<keyword evidence="3" id="KW-0539">Nucleus</keyword>
<name>A0AAV5UQQ8_9BILA</name>
<feature type="region of interest" description="Disordered" evidence="4">
    <location>
        <begin position="738"/>
        <end position="794"/>
    </location>
</feature>
<feature type="non-terminal residue" evidence="7">
    <location>
        <position position="1"/>
    </location>
</feature>
<comment type="caution">
    <text evidence="7">The sequence shown here is derived from an EMBL/GenBank/DDBJ whole genome shotgun (WGS) entry which is preliminary data.</text>
</comment>
<evidence type="ECO:0000313" key="8">
    <source>
        <dbReference type="Proteomes" id="UP001432322"/>
    </source>
</evidence>
<feature type="compositionally biased region" description="Acidic residues" evidence="4">
    <location>
        <begin position="67"/>
        <end position="78"/>
    </location>
</feature>
<dbReference type="GO" id="GO:0005654">
    <property type="term" value="C:nucleoplasm"/>
    <property type="evidence" value="ECO:0007669"/>
    <property type="project" value="TreeGrafter"/>
</dbReference>
<organism evidence="7 8">
    <name type="scientific">Pristionchus fissidentatus</name>
    <dbReference type="NCBI Taxonomy" id="1538716"/>
    <lineage>
        <taxon>Eukaryota</taxon>
        <taxon>Metazoa</taxon>
        <taxon>Ecdysozoa</taxon>
        <taxon>Nematoda</taxon>
        <taxon>Chromadorea</taxon>
        <taxon>Rhabditida</taxon>
        <taxon>Rhabditina</taxon>
        <taxon>Diplogasteromorpha</taxon>
        <taxon>Diplogasteroidea</taxon>
        <taxon>Neodiplogasteridae</taxon>
        <taxon>Pristionchus</taxon>
    </lineage>
</organism>
<keyword evidence="8" id="KW-1185">Reference proteome</keyword>
<dbReference type="GO" id="GO:0006974">
    <property type="term" value="P:DNA damage response"/>
    <property type="evidence" value="ECO:0007669"/>
    <property type="project" value="TreeGrafter"/>
</dbReference>
<dbReference type="SUPFAM" id="SSF48371">
    <property type="entry name" value="ARM repeat"/>
    <property type="match status" value="1"/>
</dbReference>
<dbReference type="Gene3D" id="2.30.29.30">
    <property type="entry name" value="Pleckstrin-homology domain (PH domain)/Phosphotyrosine-binding domain (PTB)"/>
    <property type="match status" value="1"/>
</dbReference>
<feature type="compositionally biased region" description="Acidic residues" evidence="4">
    <location>
        <begin position="197"/>
        <end position="206"/>
    </location>
</feature>
<dbReference type="PANTHER" id="PTHR23318">
    <property type="entry name" value="ATP SYNTHASE GAMMA-RELATED"/>
    <property type="match status" value="1"/>
</dbReference>
<feature type="region of interest" description="Disordered" evidence="4">
    <location>
        <begin position="189"/>
        <end position="227"/>
    </location>
</feature>
<feature type="region of interest" description="Disordered" evidence="4">
    <location>
        <begin position="1"/>
        <end position="78"/>
    </location>
</feature>
<evidence type="ECO:0000256" key="1">
    <source>
        <dbReference type="ARBA" id="ARBA00004123"/>
    </source>
</evidence>
<dbReference type="InterPro" id="IPR011993">
    <property type="entry name" value="PH-like_dom_sf"/>
</dbReference>
<feature type="non-terminal residue" evidence="7">
    <location>
        <position position="794"/>
    </location>
</feature>
<dbReference type="PANTHER" id="PTHR23318:SF0">
    <property type="entry name" value="SERINE_THREONINE-PROTEIN PHOSPHATASE 4 REGULATORY SUBUNIT 3"/>
    <property type="match status" value="1"/>
</dbReference>
<dbReference type="EMBL" id="BTSY01000001">
    <property type="protein sequence ID" value="GMT09018.1"/>
    <property type="molecule type" value="Genomic_DNA"/>
</dbReference>
<dbReference type="InterPro" id="IPR006887">
    <property type="entry name" value="P4R3-like_central_dom"/>
</dbReference>
<dbReference type="SUPFAM" id="SSF50729">
    <property type="entry name" value="PH domain-like"/>
    <property type="match status" value="1"/>
</dbReference>
<feature type="compositionally biased region" description="Acidic residues" evidence="4">
    <location>
        <begin position="774"/>
        <end position="794"/>
    </location>
</feature>
<dbReference type="InterPro" id="IPR016024">
    <property type="entry name" value="ARM-type_fold"/>
</dbReference>
<accession>A0AAV5UQQ8</accession>
<dbReference type="GO" id="GO:0030289">
    <property type="term" value="C:protein phosphatase 4 complex"/>
    <property type="evidence" value="ECO:0007669"/>
    <property type="project" value="TreeGrafter"/>
</dbReference>
<sequence>VKVVPAPASNSESSESLKESGPSKASDHDDHEADQEAKKENINGVSDPSPKDIEPEQREKANGQANDDAEEDKEAADEWDFERMARNRVKLYVLCEQRVWDDRGTGHVACLPLPDKSGFHAVVVRLEANEKNVLESKILLDTVYQKQQETLIVWSESDTTDLALSFQEKSGCEELWNKICEVQGKDPKECMLPGAPDQDENDDGESSEGASGSGNDRGGSNSNSTSKNMAFVLPPVEISRLNEIEFLLANNCNTGAQKERFANAIENQNYVQKLCDTFRMCEDVEHVKGLRALYNIIKSLFMLNKNTVIEALLHEDTLRDVVGMLEYDPLNTEHKPHREFLYERARFREILPMDNDILREKIHQAYRVQYVQDVCLPAPSLFEENNLSVLNSYIFFLRVDIVTLVSENKMLMNELFSELIDPNTNRLRRKELFAFLKELCAMSSTLQQSGPQSKEAFYKALMQNDVLCAIEPAMRSDDQDIKAIMTETLHMVVEYNSNACRDFIIRQCKDRRDDDILLNMLLRHIVSDRDPELSSATQMLQVMRMLLDPEHMAQKGEKNEFLHLFYSKCLPYFTTSLDEVVKGVNRPRKDDYHTAKKLSLVLRLLNFCVGHHSLPMRTFIIRRDFLNKVLVLLSSRHHFLALYALKLLRSVIQQKDEFYYNYVTEKNVFDKVVECLVDNGRRNNLLNSAVIELFEYMRQDDMKPVITHVVERHIDTLLTHTYVKTFRELKLRYDQNKDREEQMRRAKEEGSSSGYMREPKWKSREREMEKEEQWFDNEDEEEEEEAEEKKEEDE</sequence>
<evidence type="ECO:0000256" key="4">
    <source>
        <dbReference type="SAM" id="MobiDB-lite"/>
    </source>
</evidence>
<feature type="compositionally biased region" description="Low complexity" evidence="4">
    <location>
        <begin position="9"/>
        <end position="23"/>
    </location>
</feature>
<dbReference type="InterPro" id="IPR055236">
    <property type="entry name" value="EVH1_PP4R3"/>
</dbReference>
<evidence type="ECO:0000259" key="5">
    <source>
        <dbReference type="Pfam" id="PF04802"/>
    </source>
</evidence>
<reference evidence="7" key="1">
    <citation type="submission" date="2023-10" db="EMBL/GenBank/DDBJ databases">
        <title>Genome assembly of Pristionchus species.</title>
        <authorList>
            <person name="Yoshida K."/>
            <person name="Sommer R.J."/>
        </authorList>
    </citation>
    <scope>NUCLEOTIDE SEQUENCE</scope>
    <source>
        <strain evidence="7">RS5133</strain>
    </source>
</reference>
<evidence type="ECO:0000256" key="2">
    <source>
        <dbReference type="ARBA" id="ARBA00008809"/>
    </source>
</evidence>
<gene>
    <name evidence="7" type="ORF">PFISCL1PPCAC_315</name>
</gene>
<evidence type="ECO:0000313" key="7">
    <source>
        <dbReference type="EMBL" id="GMT09018.1"/>
    </source>
</evidence>
<feature type="domain" description="Serine/threonine-protein phosphatase 4 regulatory subunit 3-like central" evidence="5">
    <location>
        <begin position="243"/>
        <end position="735"/>
    </location>
</feature>
<dbReference type="GO" id="GO:0072542">
    <property type="term" value="F:protein phosphatase activator activity"/>
    <property type="evidence" value="ECO:0007669"/>
    <property type="project" value="TreeGrafter"/>
</dbReference>
<dbReference type="Pfam" id="PF04802">
    <property type="entry name" value="PP4R3"/>
    <property type="match status" value="1"/>
</dbReference>
<evidence type="ECO:0008006" key="9">
    <source>
        <dbReference type="Google" id="ProtNLM"/>
    </source>
</evidence>
<feature type="compositionally biased region" description="Basic and acidic residues" evidence="4">
    <location>
        <begin position="738"/>
        <end position="750"/>
    </location>
</feature>
<dbReference type="InterPro" id="IPR051137">
    <property type="entry name" value="PP4R3-like"/>
</dbReference>
<dbReference type="Pfam" id="PF22972">
    <property type="entry name" value="EVH1_PP4R3"/>
    <property type="match status" value="1"/>
</dbReference>
<comment type="subcellular location">
    <subcellularLocation>
        <location evidence="1">Nucleus</location>
    </subcellularLocation>
</comment>
<protein>
    <recommendedName>
        <fullName evidence="9">Serine/threonine-protein phosphatase 4 regulatory subunit 3-like central domain-containing protein</fullName>
    </recommendedName>
</protein>
<feature type="compositionally biased region" description="Basic and acidic residues" evidence="4">
    <location>
        <begin position="25"/>
        <end position="41"/>
    </location>
</feature>
<feature type="compositionally biased region" description="Basic and acidic residues" evidence="4">
    <location>
        <begin position="757"/>
        <end position="773"/>
    </location>
</feature>
<dbReference type="Proteomes" id="UP001432322">
    <property type="component" value="Unassembled WGS sequence"/>
</dbReference>
<evidence type="ECO:0000256" key="3">
    <source>
        <dbReference type="ARBA" id="ARBA00023242"/>
    </source>
</evidence>
<feature type="domain" description="PP4R3 EVH1-like" evidence="6">
    <location>
        <begin position="86"/>
        <end position="183"/>
    </location>
</feature>
<comment type="similarity">
    <text evidence="2">Belongs to the SMEK family.</text>
</comment>
<proteinExistence type="inferred from homology"/>
<feature type="compositionally biased region" description="Basic and acidic residues" evidence="4">
    <location>
        <begin position="49"/>
        <end position="61"/>
    </location>
</feature>